<name>A0A1J5HQ02_9BACT</name>
<evidence type="ECO:0000313" key="1">
    <source>
        <dbReference type="EMBL" id="OIP82951.1"/>
    </source>
</evidence>
<comment type="caution">
    <text evidence="1">The sequence shown here is derived from an EMBL/GenBank/DDBJ whole genome shotgun (WGS) entry which is preliminary data.</text>
</comment>
<dbReference type="AlphaFoldDB" id="A0A1J5HQ02"/>
<reference evidence="1 2" key="1">
    <citation type="journal article" date="2016" name="Environ. Microbiol.">
        <title>Genomic resolution of a cold subsurface aquifer community provides metabolic insights for novel microbes adapted to high CO concentrations.</title>
        <authorList>
            <person name="Probst A.J."/>
            <person name="Castelle C.J."/>
            <person name="Singh A."/>
            <person name="Brown C.T."/>
            <person name="Anantharaman K."/>
            <person name="Sharon I."/>
            <person name="Hug L.A."/>
            <person name="Burstein D."/>
            <person name="Emerson J.B."/>
            <person name="Thomas B.C."/>
            <person name="Banfield J.F."/>
        </authorList>
    </citation>
    <scope>NUCLEOTIDE SEQUENCE [LARGE SCALE GENOMIC DNA]</scope>
    <source>
        <strain evidence="1">CG2_30_33_16</strain>
    </source>
</reference>
<evidence type="ECO:0000313" key="2">
    <source>
        <dbReference type="Proteomes" id="UP000183758"/>
    </source>
</evidence>
<protein>
    <submittedName>
        <fullName evidence="1">Uncharacterized protein</fullName>
    </submittedName>
</protein>
<organism evidence="1 2">
    <name type="scientific">Candidatus Roizmanbacteria bacterium CG2_30_33_16</name>
    <dbReference type="NCBI Taxonomy" id="1805340"/>
    <lineage>
        <taxon>Bacteria</taxon>
        <taxon>Candidatus Roizmaniibacteriota</taxon>
    </lineage>
</organism>
<sequence>MKNKKRSQHIILSTCSTNPRLNYFRKEQPILFFENGDISCGILTYKYKTYHRTRDQYSFIYKYLKKHRLSLNITNIIEKDLGDIIEELQSIKKKSISLKKLMDIYCYKNQIAGIKTYKIRLIEQYADKVIWKKYQILLETNHKEAMEMKKFL</sequence>
<dbReference type="EMBL" id="MNZM01000100">
    <property type="protein sequence ID" value="OIP82951.1"/>
    <property type="molecule type" value="Genomic_DNA"/>
</dbReference>
<proteinExistence type="predicted"/>
<dbReference type="Proteomes" id="UP000183758">
    <property type="component" value="Unassembled WGS sequence"/>
</dbReference>
<gene>
    <name evidence="1" type="ORF">AUK04_03985</name>
</gene>
<accession>A0A1J5HQ02</accession>